<dbReference type="PANTHER" id="PTHR33103:SF110">
    <property type="entry name" value="DUF674 FAMILY PROTEIN"/>
    <property type="match status" value="1"/>
</dbReference>
<dbReference type="Proteomes" id="UP000593561">
    <property type="component" value="Unassembled WGS sequence"/>
</dbReference>
<sequence length="192" mass="21419">MATATVATTVTLMLLIDTIGKRVLYTGTGNFVDFLFNILLLLVGTIIGLLTKECMVGCLRNLYGNVENLGDAYILLKTNKDTLLKPKYSSSFAVEFLLVAKHGIINNTMNAKLPEFYITNVSLVVRSASLVAITSLLEKRSSSNFENWFKDEEKPMPEAGLRIDPTPYSAYICELGGRLYWWNQHPSPTELD</sequence>
<dbReference type="AlphaFoldDB" id="A0A7J8SVL5"/>
<dbReference type="Pfam" id="PF05056">
    <property type="entry name" value="DUF674"/>
    <property type="match status" value="1"/>
</dbReference>
<gene>
    <name evidence="2" type="ORF">Godav_024126</name>
</gene>
<keyword evidence="1" id="KW-0812">Transmembrane</keyword>
<keyword evidence="3" id="KW-1185">Reference proteome</keyword>
<keyword evidence="1" id="KW-0472">Membrane</keyword>
<proteinExistence type="predicted"/>
<comment type="caution">
    <text evidence="2">The sequence shown here is derived from an EMBL/GenBank/DDBJ whole genome shotgun (WGS) entry which is preliminary data.</text>
</comment>
<protein>
    <submittedName>
        <fullName evidence="2">Uncharacterized protein</fullName>
    </submittedName>
</protein>
<keyword evidence="1" id="KW-1133">Transmembrane helix</keyword>
<organism evidence="2 3">
    <name type="scientific">Gossypium davidsonii</name>
    <name type="common">Davidson's cotton</name>
    <name type="synonym">Gossypium klotzschianum subsp. davidsonii</name>
    <dbReference type="NCBI Taxonomy" id="34287"/>
    <lineage>
        <taxon>Eukaryota</taxon>
        <taxon>Viridiplantae</taxon>
        <taxon>Streptophyta</taxon>
        <taxon>Embryophyta</taxon>
        <taxon>Tracheophyta</taxon>
        <taxon>Spermatophyta</taxon>
        <taxon>Magnoliopsida</taxon>
        <taxon>eudicotyledons</taxon>
        <taxon>Gunneridae</taxon>
        <taxon>Pentapetalae</taxon>
        <taxon>rosids</taxon>
        <taxon>malvids</taxon>
        <taxon>Malvales</taxon>
        <taxon>Malvaceae</taxon>
        <taxon>Malvoideae</taxon>
        <taxon>Gossypium</taxon>
    </lineage>
</organism>
<dbReference type="InterPro" id="IPR007750">
    <property type="entry name" value="DUF674"/>
</dbReference>
<dbReference type="PANTHER" id="PTHR33103">
    <property type="entry name" value="OS01G0153900 PROTEIN"/>
    <property type="match status" value="1"/>
</dbReference>
<evidence type="ECO:0000256" key="1">
    <source>
        <dbReference type="SAM" id="Phobius"/>
    </source>
</evidence>
<accession>A0A7J8SVL5</accession>
<name>A0A7J8SVL5_GOSDV</name>
<evidence type="ECO:0000313" key="3">
    <source>
        <dbReference type="Proteomes" id="UP000593561"/>
    </source>
</evidence>
<dbReference type="EMBL" id="JABFAC010000011">
    <property type="protein sequence ID" value="MBA0629596.1"/>
    <property type="molecule type" value="Genomic_DNA"/>
</dbReference>
<evidence type="ECO:0000313" key="2">
    <source>
        <dbReference type="EMBL" id="MBA0629596.1"/>
    </source>
</evidence>
<reference evidence="2 3" key="1">
    <citation type="journal article" date="2019" name="Genome Biol. Evol.">
        <title>Insights into the evolution of the New World diploid cottons (Gossypium, subgenus Houzingenia) based on genome sequencing.</title>
        <authorList>
            <person name="Grover C.E."/>
            <person name="Arick M.A. 2nd"/>
            <person name="Thrash A."/>
            <person name="Conover J.L."/>
            <person name="Sanders W.S."/>
            <person name="Peterson D.G."/>
            <person name="Frelichowski J.E."/>
            <person name="Scheffler J.A."/>
            <person name="Scheffler B.E."/>
            <person name="Wendel J.F."/>
        </authorList>
    </citation>
    <scope>NUCLEOTIDE SEQUENCE [LARGE SCALE GENOMIC DNA]</scope>
    <source>
        <strain evidence="2">27</strain>
        <tissue evidence="2">Leaf</tissue>
    </source>
</reference>
<feature type="transmembrane region" description="Helical" evidence="1">
    <location>
        <begin position="30"/>
        <end position="50"/>
    </location>
</feature>